<reference evidence="2 3" key="1">
    <citation type="journal article" date="2013" name="Curr. Biol.">
        <title>The Genome of the Foraminiferan Reticulomyxa filosa.</title>
        <authorList>
            <person name="Glockner G."/>
            <person name="Hulsmann N."/>
            <person name="Schleicher M."/>
            <person name="Noegel A.A."/>
            <person name="Eichinger L."/>
            <person name="Gallinger C."/>
            <person name="Pawlowski J."/>
            <person name="Sierra R."/>
            <person name="Euteneuer U."/>
            <person name="Pillet L."/>
            <person name="Moustafa A."/>
            <person name="Platzer M."/>
            <person name="Groth M."/>
            <person name="Szafranski K."/>
            <person name="Schliwa M."/>
        </authorList>
    </citation>
    <scope>NUCLEOTIDE SEQUENCE [LARGE SCALE GENOMIC DNA]</scope>
</reference>
<evidence type="ECO:0000313" key="3">
    <source>
        <dbReference type="Proteomes" id="UP000023152"/>
    </source>
</evidence>
<organism evidence="2 3">
    <name type="scientific">Reticulomyxa filosa</name>
    <dbReference type="NCBI Taxonomy" id="46433"/>
    <lineage>
        <taxon>Eukaryota</taxon>
        <taxon>Sar</taxon>
        <taxon>Rhizaria</taxon>
        <taxon>Retaria</taxon>
        <taxon>Foraminifera</taxon>
        <taxon>Monothalamids</taxon>
        <taxon>Reticulomyxidae</taxon>
        <taxon>Reticulomyxa</taxon>
    </lineage>
</organism>
<sequence>MAQKEQKENENDKHANTLVEQLRSDLLKIRGKGGAKNKNFLNVQMANADERKRVILLGVDASEYSVKAVEWASKNIFQQNDVLVIMTVWEELIDLSAVTNTSIDAIGNF</sequence>
<evidence type="ECO:0000259" key="1">
    <source>
        <dbReference type="Pfam" id="PF00582"/>
    </source>
</evidence>
<name>X6LVS3_RETFI</name>
<dbReference type="OrthoDB" id="843225at2759"/>
<dbReference type="Gene3D" id="3.40.50.12370">
    <property type="match status" value="1"/>
</dbReference>
<comment type="caution">
    <text evidence="2">The sequence shown here is derived from an EMBL/GenBank/DDBJ whole genome shotgun (WGS) entry which is preliminary data.</text>
</comment>
<dbReference type="Pfam" id="PF00582">
    <property type="entry name" value="Usp"/>
    <property type="match status" value="1"/>
</dbReference>
<keyword evidence="3" id="KW-1185">Reference proteome</keyword>
<feature type="domain" description="UspA" evidence="1">
    <location>
        <begin position="53"/>
        <end position="97"/>
    </location>
</feature>
<proteinExistence type="predicted"/>
<protein>
    <recommendedName>
        <fullName evidence="1">UspA domain-containing protein</fullName>
    </recommendedName>
</protein>
<dbReference type="EMBL" id="ASPP01028917">
    <property type="protein sequence ID" value="ETO04810.1"/>
    <property type="molecule type" value="Genomic_DNA"/>
</dbReference>
<gene>
    <name evidence="2" type="ORF">RFI_32586</name>
</gene>
<dbReference type="AlphaFoldDB" id="X6LVS3"/>
<evidence type="ECO:0000313" key="2">
    <source>
        <dbReference type="EMBL" id="ETO04810.1"/>
    </source>
</evidence>
<dbReference type="InterPro" id="IPR006016">
    <property type="entry name" value="UspA"/>
</dbReference>
<dbReference type="Proteomes" id="UP000023152">
    <property type="component" value="Unassembled WGS sequence"/>
</dbReference>
<accession>X6LVS3</accession>